<protein>
    <submittedName>
        <fullName evidence="2">Type I-E CRISPR-associated protein Cse1/CasA</fullName>
    </submittedName>
</protein>
<dbReference type="Pfam" id="PF09481">
    <property type="entry name" value="CRISPR_Cse1"/>
    <property type="match status" value="1"/>
</dbReference>
<keyword evidence="3" id="KW-1185">Reference proteome</keyword>
<evidence type="ECO:0000313" key="3">
    <source>
        <dbReference type="Proteomes" id="UP000324701"/>
    </source>
</evidence>
<name>A0A5B1BIT1_MYCSI</name>
<reference evidence="2 3" key="1">
    <citation type="submission" date="2019-09" db="EMBL/GenBank/DDBJ databases">
        <title>Report of infection by Mycobacterium simiae a patient suffering from pulmonary tuberculosis.</title>
        <authorList>
            <person name="Mohanty P.S."/>
            <person name="Bansal A.K."/>
            <person name="Singh H."/>
            <person name="Sharma S."/>
            <person name="Patil S.A."/>
            <person name="Upadhaya P."/>
            <person name="Singh P.K."/>
            <person name="Kumar D."/>
            <person name="Kumar S."/>
            <person name="Singh R.K."/>
            <person name="Chaudhary B."/>
        </authorList>
    </citation>
    <scope>NUCLEOTIDE SEQUENCE [LARGE SCALE GENOMIC DNA]</scope>
    <source>
        <strain evidence="2 3">JAL-560-SIM</strain>
    </source>
</reference>
<dbReference type="RefSeq" id="WP_149655565.1">
    <property type="nucleotide sequence ID" value="NZ_VTZN01000147.1"/>
</dbReference>
<dbReference type="AlphaFoldDB" id="A0A5B1BIT1"/>
<gene>
    <name evidence="2" type="ORF">F0Q45_19830</name>
</gene>
<sequence length="468" mass="49472">MRFSLVGEPWIPVLTETGMDTRGLAGLFAPDVIAVACGDDLEDTAVTRLALAIQIAAVHADVEPADWLADHSDRFDLFDPARPFWQNPDMARFANTPGTLRPVISASYRYAGGKSTAVNPWHNESGIAYSYAAAARLLVVRQQFSVGGLQPISAAAYGKAPRSARTSVATSRPLLWLDTGRLGASLALTASLTSDRPAGTFWFSWPDEATPADTGAPTGVLDALTWQSRSILLHANHVGIAEGIMICDGVRWPDLTAEQEQALIPHTLYARKKPTDPYTVQRVHPSRVIWRQLAAMCADPENPAGPWQAVAAQAQARWRLGGLGSYQAGISGPLLGAFPAPRDPASLSVFLAEVTAAHQRIASVVESLSHGISEFGGYGPAIPTHTGLAVALEPVAEQLATGHITLEEASAALRVAVDDRISRAGAAMAAVRPLVAGRTAARRIDTRRKAENSVSPGSASVKGAVANG</sequence>
<accession>A0A5B1BIT1</accession>
<feature type="region of interest" description="Disordered" evidence="1">
    <location>
        <begin position="447"/>
        <end position="468"/>
    </location>
</feature>
<dbReference type="Proteomes" id="UP000324701">
    <property type="component" value="Unassembled WGS sequence"/>
</dbReference>
<evidence type="ECO:0000256" key="1">
    <source>
        <dbReference type="SAM" id="MobiDB-lite"/>
    </source>
</evidence>
<organism evidence="2 3">
    <name type="scientific">Mycobacterium simiae</name>
    <name type="common">Mycobacterium habana</name>
    <dbReference type="NCBI Taxonomy" id="1784"/>
    <lineage>
        <taxon>Bacteria</taxon>
        <taxon>Bacillati</taxon>
        <taxon>Actinomycetota</taxon>
        <taxon>Actinomycetes</taxon>
        <taxon>Mycobacteriales</taxon>
        <taxon>Mycobacteriaceae</taxon>
        <taxon>Mycobacterium</taxon>
        <taxon>Mycobacterium simiae complex</taxon>
    </lineage>
</organism>
<dbReference type="EMBL" id="VTZN01000147">
    <property type="protein sequence ID" value="KAA1248578.1"/>
    <property type="molecule type" value="Genomic_DNA"/>
</dbReference>
<comment type="caution">
    <text evidence="2">The sequence shown here is derived from an EMBL/GenBank/DDBJ whole genome shotgun (WGS) entry which is preliminary data.</text>
</comment>
<evidence type="ECO:0000313" key="2">
    <source>
        <dbReference type="EMBL" id="KAA1248578.1"/>
    </source>
</evidence>
<dbReference type="InterPro" id="IPR013381">
    <property type="entry name" value="CRISPR-assoc_prot_Cse1"/>
</dbReference>
<proteinExistence type="predicted"/>
<dbReference type="OrthoDB" id="3187690at2"/>